<organism evidence="7 8">
    <name type="scientific">Streptomyces albireticuli</name>
    <dbReference type="NCBI Taxonomy" id="1940"/>
    <lineage>
        <taxon>Bacteria</taxon>
        <taxon>Bacillati</taxon>
        <taxon>Actinomycetota</taxon>
        <taxon>Actinomycetes</taxon>
        <taxon>Kitasatosporales</taxon>
        <taxon>Streptomycetaceae</taxon>
        <taxon>Streptomyces</taxon>
    </lineage>
</organism>
<keyword evidence="8" id="KW-1185">Reference proteome</keyword>
<dbReference type="GO" id="GO:0010436">
    <property type="term" value="F:carotenoid dioxygenase activity"/>
    <property type="evidence" value="ECO:0007669"/>
    <property type="project" value="TreeGrafter"/>
</dbReference>
<evidence type="ECO:0000256" key="5">
    <source>
        <dbReference type="PIRSR" id="PIRSR604294-1"/>
    </source>
</evidence>
<dbReference type="GO" id="GO:0046872">
    <property type="term" value="F:metal ion binding"/>
    <property type="evidence" value="ECO:0007669"/>
    <property type="project" value="UniProtKB-KW"/>
</dbReference>
<evidence type="ECO:0000256" key="3">
    <source>
        <dbReference type="ARBA" id="ARBA00023002"/>
    </source>
</evidence>
<gene>
    <name evidence="7" type="ORF">CK936_32585</name>
</gene>
<evidence type="ECO:0000313" key="7">
    <source>
        <dbReference type="EMBL" id="PAU44850.1"/>
    </source>
</evidence>
<accession>A0A2A2D0I0</accession>
<dbReference type="Proteomes" id="UP000218944">
    <property type="component" value="Unassembled WGS sequence"/>
</dbReference>
<feature type="binding site" evidence="5">
    <location>
        <position position="250"/>
    </location>
    <ligand>
        <name>Fe cation</name>
        <dbReference type="ChEBI" id="CHEBI:24875"/>
        <note>catalytic</note>
    </ligand>
</feature>
<keyword evidence="4 5" id="KW-0408">Iron</keyword>
<dbReference type="EC" id="1.13.11.-" evidence="6"/>
<dbReference type="EMBL" id="NSJV01000610">
    <property type="protein sequence ID" value="PAU44850.1"/>
    <property type="molecule type" value="Genomic_DNA"/>
</dbReference>
<dbReference type="PANTHER" id="PTHR10543:SF24">
    <property type="entry name" value="CAROTENOID ISOMEROOXYGENASE"/>
    <property type="match status" value="1"/>
</dbReference>
<name>A0A2A2D0I0_9ACTN</name>
<dbReference type="GO" id="GO:0004497">
    <property type="term" value="F:monooxygenase activity"/>
    <property type="evidence" value="ECO:0007669"/>
    <property type="project" value="UniProtKB-KW"/>
</dbReference>
<dbReference type="AlphaFoldDB" id="A0A2A2D0I0"/>
<dbReference type="InterPro" id="IPR004294">
    <property type="entry name" value="Carotenoid_Oase"/>
</dbReference>
<protein>
    <recommendedName>
        <fullName evidence="6">Dioxygenase</fullName>
        <ecNumber evidence="6">1.13.11.-</ecNumber>
    </recommendedName>
</protein>
<evidence type="ECO:0000256" key="6">
    <source>
        <dbReference type="RuleBase" id="RU364048"/>
    </source>
</evidence>
<evidence type="ECO:0000256" key="2">
    <source>
        <dbReference type="ARBA" id="ARBA00022723"/>
    </source>
</evidence>
<keyword evidence="2 5" id="KW-0479">Metal-binding</keyword>
<keyword evidence="7" id="KW-0503">Monooxygenase</keyword>
<dbReference type="GO" id="GO:0016121">
    <property type="term" value="P:carotene catabolic process"/>
    <property type="evidence" value="ECO:0007669"/>
    <property type="project" value="TreeGrafter"/>
</dbReference>
<evidence type="ECO:0000256" key="4">
    <source>
        <dbReference type="ARBA" id="ARBA00023004"/>
    </source>
</evidence>
<keyword evidence="6" id="KW-0223">Dioxygenase</keyword>
<dbReference type="Pfam" id="PF03055">
    <property type="entry name" value="RPE65"/>
    <property type="match status" value="1"/>
</dbReference>
<reference evidence="7 8" key="1">
    <citation type="submission" date="2017-08" db="EMBL/GenBank/DDBJ databases">
        <title>Genome sequence of Streptomyces albireticuli NRRL B-1670.</title>
        <authorList>
            <person name="Graham D.E."/>
            <person name="Mahan K.M."/>
            <person name="Klingeman D.M."/>
            <person name="Hettich R.L."/>
            <person name="Parry R.J."/>
            <person name="Spain J.C."/>
        </authorList>
    </citation>
    <scope>NUCLEOTIDE SEQUENCE [LARGE SCALE GENOMIC DNA]</scope>
    <source>
        <strain evidence="7 8">NRRL B-1670</strain>
    </source>
</reference>
<sequence length="506" mass="57413">MMHTRRVMSTETSSDLPVLPQRMTIPAGPSPLPQEFPGYRTLDQEVSVDRLPVTGRIPEWLTGTLIRNGPARFELGDYRLTHWFNGLGMLHSYSFANGQVSYVNRHLRTKAYDLWMDKGEFHGKQYGLELDPCQKLFGRHMSAYSPNISDNPSVNLMQVAEKFYAINESPMWMEFDPLELQARGEHTFKDQFLGEVSTPHPHFDFHKRAVINYTTKMTDGNAYQVFYIPEHEAVQKPLAVVDIDDPCYMHSFAVTENYVILVEFPVVLDTEKFRDPGYPFVACMSWQPERPARFLVIDKREGKVTRTFESEAFFAFHHVNAAEIGNDIVVDIAATHTPYESVLGLPPTEGQFDLDAYGYALRRYTLPMAGASDTVGWEHLSPRGIEMPTINYRGNNGRTYRYAYGISSSPKSLMAMNRLSKIDIVDGSYKTWYERGCFPSEGVFVQRPGATGEDDGVLLSGVLDAKTGKSFMLVLDARSFEELGRAHVPHHIPNDFHGQFHAGLVR</sequence>
<evidence type="ECO:0000256" key="1">
    <source>
        <dbReference type="ARBA" id="ARBA00006787"/>
    </source>
</evidence>
<evidence type="ECO:0000313" key="8">
    <source>
        <dbReference type="Proteomes" id="UP000218944"/>
    </source>
</evidence>
<comment type="similarity">
    <text evidence="1 6">Belongs to the carotenoid oxygenase family.</text>
</comment>
<dbReference type="PANTHER" id="PTHR10543">
    <property type="entry name" value="BETA-CAROTENE DIOXYGENASE"/>
    <property type="match status" value="1"/>
</dbReference>
<keyword evidence="3 6" id="KW-0560">Oxidoreductase</keyword>
<feature type="binding site" evidence="5">
    <location>
        <position position="200"/>
    </location>
    <ligand>
        <name>Fe cation</name>
        <dbReference type="ChEBI" id="CHEBI:24875"/>
        <note>catalytic</note>
    </ligand>
</feature>
<comment type="cofactor">
    <cofactor evidence="5 6">
        <name>Fe(2+)</name>
        <dbReference type="ChEBI" id="CHEBI:29033"/>
    </cofactor>
    <text evidence="5 6">Binds 1 Fe(2+) ion per subunit.</text>
</comment>
<comment type="caution">
    <text evidence="7">The sequence shown here is derived from an EMBL/GenBank/DDBJ whole genome shotgun (WGS) entry which is preliminary data.</text>
</comment>
<feature type="binding site" evidence="5">
    <location>
        <position position="497"/>
    </location>
    <ligand>
        <name>Fe cation</name>
        <dbReference type="ChEBI" id="CHEBI:24875"/>
        <note>catalytic</note>
    </ligand>
</feature>
<proteinExistence type="inferred from homology"/>
<feature type="binding site" evidence="5">
    <location>
        <position position="317"/>
    </location>
    <ligand>
        <name>Fe cation</name>
        <dbReference type="ChEBI" id="CHEBI:24875"/>
        <note>catalytic</note>
    </ligand>
</feature>